<feature type="region of interest" description="Disordered" evidence="1">
    <location>
        <begin position="1"/>
        <end position="88"/>
    </location>
</feature>
<reference evidence="2 3" key="2">
    <citation type="journal article" date="2013" name="Plant Cell Physiol.">
        <title>Rice Annotation Project Database (RAP-DB): an integrative and interactive database for rice genomics.</title>
        <authorList>
            <person name="Sakai H."/>
            <person name="Lee S.S."/>
            <person name="Tanaka T."/>
            <person name="Numa H."/>
            <person name="Kim J."/>
            <person name="Kawahara Y."/>
            <person name="Wakimoto H."/>
            <person name="Yang C.C."/>
            <person name="Iwamoto M."/>
            <person name="Abe T."/>
            <person name="Yamada Y."/>
            <person name="Muto A."/>
            <person name="Inokuchi H."/>
            <person name="Ikemura T."/>
            <person name="Matsumoto T."/>
            <person name="Sasaki T."/>
            <person name="Itoh T."/>
        </authorList>
    </citation>
    <scope>NUCLEOTIDE SEQUENCE [LARGE SCALE GENOMIC DNA]</scope>
    <source>
        <strain evidence="3">cv. Nipponbare</strain>
    </source>
</reference>
<keyword evidence="3" id="KW-1185">Reference proteome</keyword>
<gene>
    <name evidence="2" type="ordered locus">Os04g0249801</name>
    <name evidence="2" type="ORF">OSNPB_040249801</name>
</gene>
<dbReference type="SMR" id="A0A0P0W880"/>
<reference evidence="2 3" key="3">
    <citation type="journal article" date="2013" name="Rice">
        <title>Improvement of the Oryza sativa Nipponbare reference genome using next generation sequence and optical map data.</title>
        <authorList>
            <person name="Kawahara Y."/>
            <person name="de la Bastide M."/>
            <person name="Hamilton J.P."/>
            <person name="Kanamori H."/>
            <person name="McCombie W.R."/>
            <person name="Ouyang S."/>
            <person name="Schwartz D.C."/>
            <person name="Tanaka T."/>
            <person name="Wu J."/>
            <person name="Zhou S."/>
            <person name="Childs K.L."/>
            <person name="Davidson R.M."/>
            <person name="Lin H."/>
            <person name="Quesada-Ocampo L."/>
            <person name="Vaillancourt B."/>
            <person name="Sakai H."/>
            <person name="Lee S.S."/>
            <person name="Kim J."/>
            <person name="Numa H."/>
            <person name="Itoh T."/>
            <person name="Buell C.R."/>
            <person name="Matsumoto T."/>
        </authorList>
    </citation>
    <scope>NUCLEOTIDE SEQUENCE [LARGE SCALE GENOMIC DNA]</scope>
    <source>
        <strain evidence="3">cv. Nipponbare</strain>
    </source>
</reference>
<feature type="compositionally biased region" description="Low complexity" evidence="1">
    <location>
        <begin position="9"/>
        <end position="20"/>
    </location>
</feature>
<dbReference type="PaxDb" id="39947-A0A0P0W880"/>
<evidence type="ECO:0000256" key="1">
    <source>
        <dbReference type="SAM" id="MobiDB-lite"/>
    </source>
</evidence>
<organism evidence="2 3">
    <name type="scientific">Oryza sativa subsp. japonica</name>
    <name type="common">Rice</name>
    <dbReference type="NCBI Taxonomy" id="39947"/>
    <lineage>
        <taxon>Eukaryota</taxon>
        <taxon>Viridiplantae</taxon>
        <taxon>Streptophyta</taxon>
        <taxon>Embryophyta</taxon>
        <taxon>Tracheophyta</taxon>
        <taxon>Spermatophyta</taxon>
        <taxon>Magnoliopsida</taxon>
        <taxon>Liliopsida</taxon>
        <taxon>Poales</taxon>
        <taxon>Poaceae</taxon>
        <taxon>BOP clade</taxon>
        <taxon>Oryzoideae</taxon>
        <taxon>Oryzeae</taxon>
        <taxon>Oryzinae</taxon>
        <taxon>Oryza</taxon>
        <taxon>Oryza sativa</taxon>
    </lineage>
</organism>
<proteinExistence type="predicted"/>
<accession>A0A0P0W880</accession>
<dbReference type="AlphaFoldDB" id="A0A0P0W880"/>
<dbReference type="InParanoid" id="A0A0P0W880"/>
<protein>
    <submittedName>
        <fullName evidence="2">Os04g0249801 protein</fullName>
    </submittedName>
</protein>
<evidence type="ECO:0000313" key="2">
    <source>
        <dbReference type="EMBL" id="BAS88261.1"/>
    </source>
</evidence>
<evidence type="ECO:0000313" key="3">
    <source>
        <dbReference type="Proteomes" id="UP000059680"/>
    </source>
</evidence>
<dbReference type="EMBL" id="AP014960">
    <property type="protein sequence ID" value="BAS88261.1"/>
    <property type="molecule type" value="Genomic_DNA"/>
</dbReference>
<reference evidence="3" key="1">
    <citation type="journal article" date="2005" name="Nature">
        <title>The map-based sequence of the rice genome.</title>
        <authorList>
            <consortium name="International rice genome sequencing project (IRGSP)"/>
            <person name="Matsumoto T."/>
            <person name="Wu J."/>
            <person name="Kanamori H."/>
            <person name="Katayose Y."/>
            <person name="Fujisawa M."/>
            <person name="Namiki N."/>
            <person name="Mizuno H."/>
            <person name="Yamamoto K."/>
            <person name="Antonio B.A."/>
            <person name="Baba T."/>
            <person name="Sakata K."/>
            <person name="Nagamura Y."/>
            <person name="Aoki H."/>
            <person name="Arikawa K."/>
            <person name="Arita K."/>
            <person name="Bito T."/>
            <person name="Chiden Y."/>
            <person name="Fujitsuka N."/>
            <person name="Fukunaka R."/>
            <person name="Hamada M."/>
            <person name="Harada C."/>
            <person name="Hayashi A."/>
            <person name="Hijishita S."/>
            <person name="Honda M."/>
            <person name="Hosokawa S."/>
            <person name="Ichikawa Y."/>
            <person name="Idonuma A."/>
            <person name="Iijima M."/>
            <person name="Ikeda M."/>
            <person name="Ikeno M."/>
            <person name="Ito K."/>
            <person name="Ito S."/>
            <person name="Ito T."/>
            <person name="Ito Y."/>
            <person name="Ito Y."/>
            <person name="Iwabuchi A."/>
            <person name="Kamiya K."/>
            <person name="Karasawa W."/>
            <person name="Kurita K."/>
            <person name="Katagiri S."/>
            <person name="Kikuta A."/>
            <person name="Kobayashi H."/>
            <person name="Kobayashi N."/>
            <person name="Machita K."/>
            <person name="Maehara T."/>
            <person name="Masukawa M."/>
            <person name="Mizubayashi T."/>
            <person name="Mukai Y."/>
            <person name="Nagasaki H."/>
            <person name="Nagata Y."/>
            <person name="Naito S."/>
            <person name="Nakashima M."/>
            <person name="Nakama Y."/>
            <person name="Nakamichi Y."/>
            <person name="Nakamura M."/>
            <person name="Meguro A."/>
            <person name="Negishi M."/>
            <person name="Ohta I."/>
            <person name="Ohta T."/>
            <person name="Okamoto M."/>
            <person name="Ono N."/>
            <person name="Saji S."/>
            <person name="Sakaguchi M."/>
            <person name="Sakai K."/>
            <person name="Shibata M."/>
            <person name="Shimokawa T."/>
            <person name="Song J."/>
            <person name="Takazaki Y."/>
            <person name="Terasawa K."/>
            <person name="Tsugane M."/>
            <person name="Tsuji K."/>
            <person name="Ueda S."/>
            <person name="Waki K."/>
            <person name="Yamagata H."/>
            <person name="Yamamoto M."/>
            <person name="Yamamoto S."/>
            <person name="Yamane H."/>
            <person name="Yoshiki S."/>
            <person name="Yoshihara R."/>
            <person name="Yukawa K."/>
            <person name="Zhong H."/>
            <person name="Yano M."/>
            <person name="Yuan Q."/>
            <person name="Ouyang S."/>
            <person name="Liu J."/>
            <person name="Jones K.M."/>
            <person name="Gansberger K."/>
            <person name="Moffat K."/>
            <person name="Hill J."/>
            <person name="Bera J."/>
            <person name="Fadrosh D."/>
            <person name="Jin S."/>
            <person name="Johri S."/>
            <person name="Kim M."/>
            <person name="Overton L."/>
            <person name="Reardon M."/>
            <person name="Tsitrin T."/>
            <person name="Vuong H."/>
            <person name="Weaver B."/>
            <person name="Ciecko A."/>
            <person name="Tallon L."/>
            <person name="Jackson J."/>
            <person name="Pai G."/>
            <person name="Aken S.V."/>
            <person name="Utterback T."/>
            <person name="Reidmuller S."/>
            <person name="Feldblyum T."/>
            <person name="Hsiao J."/>
            <person name="Zismann V."/>
            <person name="Iobst S."/>
            <person name="de Vazeille A.R."/>
            <person name="Buell C.R."/>
            <person name="Ying K."/>
            <person name="Li Y."/>
            <person name="Lu T."/>
            <person name="Huang Y."/>
            <person name="Zhao Q."/>
            <person name="Feng Q."/>
            <person name="Zhang L."/>
            <person name="Zhu J."/>
            <person name="Weng Q."/>
            <person name="Mu J."/>
            <person name="Lu Y."/>
            <person name="Fan D."/>
            <person name="Liu Y."/>
            <person name="Guan J."/>
            <person name="Zhang Y."/>
            <person name="Yu S."/>
            <person name="Liu X."/>
            <person name="Zhang Y."/>
            <person name="Hong G."/>
            <person name="Han B."/>
            <person name="Choisne N."/>
            <person name="Demange N."/>
            <person name="Orjeda G."/>
            <person name="Samain S."/>
            <person name="Cattolico L."/>
            <person name="Pelletier E."/>
            <person name="Couloux A."/>
            <person name="Segurens B."/>
            <person name="Wincker P."/>
            <person name="D'Hont A."/>
            <person name="Scarpelli C."/>
            <person name="Weissenbach J."/>
            <person name="Salanoubat M."/>
            <person name="Quetier F."/>
            <person name="Yu Y."/>
            <person name="Kim H.R."/>
            <person name="Rambo T."/>
            <person name="Currie J."/>
            <person name="Collura K."/>
            <person name="Luo M."/>
            <person name="Yang T."/>
            <person name="Ammiraju J.S.S."/>
            <person name="Engler F."/>
            <person name="Soderlund C."/>
            <person name="Wing R.A."/>
            <person name="Palmer L.E."/>
            <person name="de la Bastide M."/>
            <person name="Spiegel L."/>
            <person name="Nascimento L."/>
            <person name="Zutavern T."/>
            <person name="O'Shaughnessy A."/>
            <person name="Dike S."/>
            <person name="Dedhia N."/>
            <person name="Preston R."/>
            <person name="Balija V."/>
            <person name="McCombie W.R."/>
            <person name="Chow T."/>
            <person name="Chen H."/>
            <person name="Chung M."/>
            <person name="Chen C."/>
            <person name="Shaw J."/>
            <person name="Wu H."/>
            <person name="Hsiao K."/>
            <person name="Chao Y."/>
            <person name="Chu M."/>
            <person name="Cheng C."/>
            <person name="Hour A."/>
            <person name="Lee P."/>
            <person name="Lin S."/>
            <person name="Lin Y."/>
            <person name="Liou J."/>
            <person name="Liu S."/>
            <person name="Hsing Y."/>
            <person name="Raghuvanshi S."/>
            <person name="Mohanty A."/>
            <person name="Bharti A.K."/>
            <person name="Gaur A."/>
            <person name="Gupta V."/>
            <person name="Kumar D."/>
            <person name="Ravi V."/>
            <person name="Vij S."/>
            <person name="Kapur A."/>
            <person name="Khurana P."/>
            <person name="Khurana P."/>
            <person name="Khurana J.P."/>
            <person name="Tyagi A.K."/>
            <person name="Gaikwad K."/>
            <person name="Singh A."/>
            <person name="Dalal V."/>
            <person name="Srivastava S."/>
            <person name="Dixit A."/>
            <person name="Pal A.K."/>
            <person name="Ghazi I.A."/>
            <person name="Yadav M."/>
            <person name="Pandit A."/>
            <person name="Bhargava A."/>
            <person name="Sureshbabu K."/>
            <person name="Batra K."/>
            <person name="Sharma T.R."/>
            <person name="Mohapatra T."/>
            <person name="Singh N.K."/>
            <person name="Messing J."/>
            <person name="Nelson A.B."/>
            <person name="Fuks G."/>
            <person name="Kavchok S."/>
            <person name="Keizer G."/>
            <person name="Linton E."/>
            <person name="Llaca V."/>
            <person name="Song R."/>
            <person name="Tanyolac B."/>
            <person name="Young S."/>
            <person name="Ho-Il K."/>
            <person name="Hahn J.H."/>
            <person name="Sangsakoo G."/>
            <person name="Vanavichit A."/>
            <person name="de Mattos Luiz.A.T."/>
            <person name="Zimmer P.D."/>
            <person name="Malone G."/>
            <person name="Dellagostin O."/>
            <person name="de Oliveira A.C."/>
            <person name="Bevan M."/>
            <person name="Bancroft I."/>
            <person name="Minx P."/>
            <person name="Cordum H."/>
            <person name="Wilson R."/>
            <person name="Cheng Z."/>
            <person name="Jin W."/>
            <person name="Jiang J."/>
            <person name="Leong S.A."/>
            <person name="Iwama H."/>
            <person name="Gojobori T."/>
            <person name="Itoh T."/>
            <person name="Niimura Y."/>
            <person name="Fujii Y."/>
            <person name="Habara T."/>
            <person name="Sakai H."/>
            <person name="Sato Y."/>
            <person name="Wilson G."/>
            <person name="Kumar K."/>
            <person name="McCouch S."/>
            <person name="Juretic N."/>
            <person name="Hoen D."/>
            <person name="Wright S."/>
            <person name="Bruskiewich R."/>
            <person name="Bureau T."/>
            <person name="Miyao A."/>
            <person name="Hirochika H."/>
            <person name="Nishikawa T."/>
            <person name="Kadowaki K."/>
            <person name="Sugiura M."/>
            <person name="Burr B."/>
            <person name="Sasaki T."/>
        </authorList>
    </citation>
    <scope>NUCLEOTIDE SEQUENCE [LARGE SCALE GENOMIC DNA]</scope>
    <source>
        <strain evidence="3">cv. Nipponbare</strain>
    </source>
</reference>
<dbReference type="Proteomes" id="UP000059680">
    <property type="component" value="Chromosome 4"/>
</dbReference>
<name>A0A0P0W880_ORYSJ</name>
<sequence length="129" mass="13674">MEREGWSGHPYPLHSPPLSLDNVGKRAAPSLTVSDGALPTVSDGALPTASSSDDALPHHERKRRCPPPSLVAAAKAPPSHPSRSDAALPTTAAAVTSLGRIQRRLRRQRFPMVDPMAMAASAASCPWIR</sequence>